<protein>
    <recommendedName>
        <fullName evidence="1">Insertion element IS402-like domain-containing protein</fullName>
    </recommendedName>
</protein>
<organism evidence="2 3">
    <name type="scientific">Notoacmeibacter marinus</name>
    <dbReference type="NCBI Taxonomy" id="1876515"/>
    <lineage>
        <taxon>Bacteria</taxon>
        <taxon>Pseudomonadati</taxon>
        <taxon>Pseudomonadota</taxon>
        <taxon>Alphaproteobacteria</taxon>
        <taxon>Hyphomicrobiales</taxon>
        <taxon>Notoacmeibacteraceae</taxon>
        <taxon>Notoacmeibacter</taxon>
    </lineage>
</organism>
<dbReference type="InterPro" id="IPR052909">
    <property type="entry name" value="Transposase_6_like"/>
</dbReference>
<comment type="caution">
    <text evidence="2">The sequence shown here is derived from an EMBL/GenBank/DDBJ whole genome shotgun (WGS) entry which is preliminary data.</text>
</comment>
<dbReference type="PANTHER" id="PTHR46637">
    <property type="entry name" value="TIS1421-TRANSPOSASE PROTEIN A"/>
    <property type="match status" value="1"/>
</dbReference>
<dbReference type="EMBL" id="NBYO01000001">
    <property type="protein sequence ID" value="OXT02177.1"/>
    <property type="molecule type" value="Genomic_DNA"/>
</dbReference>
<dbReference type="AlphaFoldDB" id="A0A231V242"/>
<keyword evidence="3" id="KW-1185">Reference proteome</keyword>
<gene>
    <name evidence="2" type="ORF">B7H23_04450</name>
</gene>
<dbReference type="Proteomes" id="UP000215405">
    <property type="component" value="Unassembled WGS sequence"/>
</dbReference>
<reference evidence="3" key="1">
    <citation type="journal article" date="2017" name="Int. J. Syst. Evol. Microbiol.">
        <title>Notoacmeibacter marinus gen. nov., sp. nov., isolated from the gut of a limpet and proposal of Notoacmeibacteraceae fam. nov. in the order Rhizobiales of the class Alphaproteobacteria.</title>
        <authorList>
            <person name="Huang Z."/>
            <person name="Guo F."/>
            <person name="Lai Q."/>
        </authorList>
    </citation>
    <scope>NUCLEOTIDE SEQUENCE [LARGE SCALE GENOMIC DNA]</scope>
    <source>
        <strain evidence="3">XMTR2A4</strain>
    </source>
</reference>
<dbReference type="Pfam" id="PF13340">
    <property type="entry name" value="DUF4096"/>
    <property type="match status" value="1"/>
</dbReference>
<evidence type="ECO:0000259" key="1">
    <source>
        <dbReference type="Pfam" id="PF13340"/>
    </source>
</evidence>
<dbReference type="InterPro" id="IPR025161">
    <property type="entry name" value="IS402-like_dom"/>
</dbReference>
<proteinExistence type="predicted"/>
<dbReference type="PANTHER" id="PTHR46637:SF1">
    <property type="entry name" value="BLL5188 PROTEIN"/>
    <property type="match status" value="1"/>
</dbReference>
<evidence type="ECO:0000313" key="3">
    <source>
        <dbReference type="Proteomes" id="UP000215405"/>
    </source>
</evidence>
<accession>A0A231V242</accession>
<feature type="domain" description="Insertion element IS402-like" evidence="1">
    <location>
        <begin position="38"/>
        <end position="80"/>
    </location>
</feature>
<sequence length="98" mass="11297">MRRCPTLGHIPIKGVLFSLRVRFPARATQEIATARFDLTDFEWSVIEPLLPSRPRGVPRADDRRVLSGIFWRLQTVARWLSCTLHRQFRGPRSTGQGI</sequence>
<name>A0A231V242_9HYPH</name>
<evidence type="ECO:0000313" key="2">
    <source>
        <dbReference type="EMBL" id="OXT02177.1"/>
    </source>
</evidence>